<dbReference type="Pfam" id="PF03184">
    <property type="entry name" value="DDE_1"/>
    <property type="match status" value="1"/>
</dbReference>
<protein>
    <submittedName>
        <fullName evidence="2">CENP-B protein</fullName>
    </submittedName>
</protein>
<dbReference type="InterPro" id="IPR004875">
    <property type="entry name" value="DDE_SF_endonuclease_dom"/>
</dbReference>
<evidence type="ECO:0000313" key="2">
    <source>
        <dbReference type="EMBL" id="KZP12808.1"/>
    </source>
</evidence>
<dbReference type="AlphaFoldDB" id="A0A166BMU8"/>
<sequence>WGADEIGIEMGYTPKRRVVGPRGQKIQHDQGDANREMVTVMNTICADGTYLKPTVVYKGKNFLSRWGKQNNPLEAILAVSDNGWFDNELGVEYIRDFDHQTRDGTDDVRFLVVDGHSSHISDGFLDYVREAQDIELACYIPHSTHIYQGLDVGIHGPLKTYFGQERNKLKEEGQVVTKDNFIEVYSKAHVKAMTPENIRAVFRKTGIHPFDRSVVTDEMMAPSQETST</sequence>
<dbReference type="STRING" id="436010.A0A166BMU8"/>
<dbReference type="OrthoDB" id="2917041at2759"/>
<dbReference type="Proteomes" id="UP000076532">
    <property type="component" value="Unassembled WGS sequence"/>
</dbReference>
<gene>
    <name evidence="2" type="ORF">FIBSPDRAFT_695862</name>
</gene>
<reference evidence="2 3" key="1">
    <citation type="journal article" date="2016" name="Mol. Biol. Evol.">
        <title>Comparative Genomics of Early-Diverging Mushroom-Forming Fungi Provides Insights into the Origins of Lignocellulose Decay Capabilities.</title>
        <authorList>
            <person name="Nagy L.G."/>
            <person name="Riley R."/>
            <person name="Tritt A."/>
            <person name="Adam C."/>
            <person name="Daum C."/>
            <person name="Floudas D."/>
            <person name="Sun H."/>
            <person name="Yadav J.S."/>
            <person name="Pangilinan J."/>
            <person name="Larsson K.H."/>
            <person name="Matsuura K."/>
            <person name="Barry K."/>
            <person name="Labutti K."/>
            <person name="Kuo R."/>
            <person name="Ohm R.A."/>
            <person name="Bhattacharya S.S."/>
            <person name="Shirouzu T."/>
            <person name="Yoshinaga Y."/>
            <person name="Martin F.M."/>
            <person name="Grigoriev I.V."/>
            <person name="Hibbett D.S."/>
        </authorList>
    </citation>
    <scope>NUCLEOTIDE SEQUENCE [LARGE SCALE GENOMIC DNA]</scope>
    <source>
        <strain evidence="2 3">CBS 109695</strain>
    </source>
</reference>
<dbReference type="GO" id="GO:0003676">
    <property type="term" value="F:nucleic acid binding"/>
    <property type="evidence" value="ECO:0007669"/>
    <property type="project" value="InterPro"/>
</dbReference>
<organism evidence="2 3">
    <name type="scientific">Athelia psychrophila</name>
    <dbReference type="NCBI Taxonomy" id="1759441"/>
    <lineage>
        <taxon>Eukaryota</taxon>
        <taxon>Fungi</taxon>
        <taxon>Dikarya</taxon>
        <taxon>Basidiomycota</taxon>
        <taxon>Agaricomycotina</taxon>
        <taxon>Agaricomycetes</taxon>
        <taxon>Agaricomycetidae</taxon>
        <taxon>Atheliales</taxon>
        <taxon>Atheliaceae</taxon>
        <taxon>Athelia</taxon>
    </lineage>
</organism>
<feature type="non-terminal residue" evidence="2">
    <location>
        <position position="228"/>
    </location>
</feature>
<keyword evidence="3" id="KW-1185">Reference proteome</keyword>
<feature type="domain" description="DDE-1" evidence="1">
    <location>
        <begin position="36"/>
        <end position="202"/>
    </location>
</feature>
<accession>A0A166BMU8</accession>
<feature type="non-terminal residue" evidence="2">
    <location>
        <position position="1"/>
    </location>
</feature>
<proteinExistence type="predicted"/>
<dbReference type="EMBL" id="KV417642">
    <property type="protein sequence ID" value="KZP12808.1"/>
    <property type="molecule type" value="Genomic_DNA"/>
</dbReference>
<name>A0A166BMU8_9AGAM</name>
<evidence type="ECO:0000259" key="1">
    <source>
        <dbReference type="Pfam" id="PF03184"/>
    </source>
</evidence>
<evidence type="ECO:0000313" key="3">
    <source>
        <dbReference type="Proteomes" id="UP000076532"/>
    </source>
</evidence>